<accession>A0A0S4LLQ5</accession>
<sequence length="185" mass="20951">MVPTLHLILTSSTAAKDHARRLLGFGSHEQNQALIRFAEEVQQAEDALIHSIDTPSLTKIFDAVDCAIRWAEKFGKLHDQTEAARTFSQDLKRVSLELQTVCQMDRSFQHTQEGIPTDTHLYAVLSWVTKASSYARFVAVRQAEYAIPLQLFQEEVQRIQGTLQEAVNPSSISEEEARRRGWLDA</sequence>
<organism evidence="1 2">
    <name type="scientific">Candidatus Nitrospira nitrosa</name>
    <dbReference type="NCBI Taxonomy" id="1742972"/>
    <lineage>
        <taxon>Bacteria</taxon>
        <taxon>Pseudomonadati</taxon>
        <taxon>Nitrospirota</taxon>
        <taxon>Nitrospiria</taxon>
        <taxon>Nitrospirales</taxon>
        <taxon>Nitrospiraceae</taxon>
        <taxon>Nitrospira</taxon>
    </lineage>
</organism>
<protein>
    <submittedName>
        <fullName evidence="1">Uncharacterized protein</fullName>
    </submittedName>
</protein>
<reference evidence="1 2" key="1">
    <citation type="submission" date="2015-10" db="EMBL/GenBank/DDBJ databases">
        <authorList>
            <person name="Gilbert D.G."/>
        </authorList>
    </citation>
    <scope>NUCLEOTIDE SEQUENCE [LARGE SCALE GENOMIC DNA]</scope>
    <source>
        <strain evidence="1">COMA1</strain>
    </source>
</reference>
<proteinExistence type="predicted"/>
<dbReference type="Proteomes" id="UP000199032">
    <property type="component" value="Unassembled WGS sequence"/>
</dbReference>
<dbReference type="AlphaFoldDB" id="A0A0S4LLQ5"/>
<dbReference type="RefSeq" id="WP_090750794.1">
    <property type="nucleotide sequence ID" value="NZ_CZQA01000011.1"/>
</dbReference>
<gene>
    <name evidence="1" type="ORF">COMA1_50113</name>
</gene>
<name>A0A0S4LLQ5_9BACT</name>
<dbReference type="STRING" id="1742972.COMA1_50113"/>
<keyword evidence="2" id="KW-1185">Reference proteome</keyword>
<dbReference type="EMBL" id="CZQA01000011">
    <property type="protein sequence ID" value="CUS38460.1"/>
    <property type="molecule type" value="Genomic_DNA"/>
</dbReference>
<evidence type="ECO:0000313" key="1">
    <source>
        <dbReference type="EMBL" id="CUS38460.1"/>
    </source>
</evidence>
<evidence type="ECO:0000313" key="2">
    <source>
        <dbReference type="Proteomes" id="UP000199032"/>
    </source>
</evidence>